<feature type="domain" description="DUF4705" evidence="2">
    <location>
        <begin position="67"/>
        <end position="115"/>
    </location>
</feature>
<reference evidence="3 4" key="1">
    <citation type="journal article" date="2011" name="Nat. Biotechnol.">
        <title>Genome sequencing and comparison of two nonhuman primate animal models, the cynomolgus and Chinese rhesus macaques.</title>
        <authorList>
            <person name="Yan G."/>
            <person name="Zhang G."/>
            <person name="Fang X."/>
            <person name="Zhang Y."/>
            <person name="Li C."/>
            <person name="Ling F."/>
            <person name="Cooper D.N."/>
            <person name="Li Q."/>
            <person name="Li Y."/>
            <person name="van Gool A.J."/>
            <person name="Du H."/>
            <person name="Chen J."/>
            <person name="Chen R."/>
            <person name="Zhang P."/>
            <person name="Huang Z."/>
            <person name="Thompson J.R."/>
            <person name="Meng Y."/>
            <person name="Bai Y."/>
            <person name="Wang J."/>
            <person name="Zhuo M."/>
            <person name="Wang T."/>
            <person name="Huang Y."/>
            <person name="Wei L."/>
            <person name="Li J."/>
            <person name="Wang Z."/>
            <person name="Hu H."/>
            <person name="Yang P."/>
            <person name="Le L."/>
            <person name="Stenson P.D."/>
            <person name="Li B."/>
            <person name="Liu X."/>
            <person name="Ball E.V."/>
            <person name="An N."/>
            <person name="Huang Q."/>
            <person name="Zhang Y."/>
            <person name="Fan W."/>
            <person name="Zhang X."/>
            <person name="Li Y."/>
            <person name="Wang W."/>
            <person name="Katze M.G."/>
            <person name="Su B."/>
            <person name="Nielsen R."/>
            <person name="Yang H."/>
            <person name="Wang J."/>
            <person name="Wang X."/>
            <person name="Wang J."/>
        </authorList>
    </citation>
    <scope>NUCLEOTIDE SEQUENCE [LARGE SCALE GENOMIC DNA]</scope>
    <source>
        <strain evidence="3 4">CE-4</strain>
    </source>
</reference>
<accession>G8F4S5</accession>
<dbReference type="EMBL" id="JH331037">
    <property type="protein sequence ID" value="EHH62289.1"/>
    <property type="molecule type" value="Genomic_DNA"/>
</dbReference>
<evidence type="ECO:0000259" key="2">
    <source>
        <dbReference type="Pfam" id="PF15788"/>
    </source>
</evidence>
<feature type="compositionally biased region" description="Low complexity" evidence="1">
    <location>
        <begin position="74"/>
        <end position="90"/>
    </location>
</feature>
<dbReference type="InterPro" id="IPR031572">
    <property type="entry name" value="DUF4705"/>
</dbReference>
<proteinExistence type="predicted"/>
<dbReference type="Proteomes" id="UP000009130">
    <property type="component" value="Unassembled WGS sequence"/>
</dbReference>
<feature type="non-terminal residue" evidence="3">
    <location>
        <position position="207"/>
    </location>
</feature>
<evidence type="ECO:0000313" key="3">
    <source>
        <dbReference type="EMBL" id="EHH62289.1"/>
    </source>
</evidence>
<dbReference type="AlphaFoldDB" id="G8F4S5"/>
<protein>
    <recommendedName>
        <fullName evidence="2">DUF4705 domain-containing protein</fullName>
    </recommendedName>
</protein>
<organism evidence="4">
    <name type="scientific">Macaca fascicularis</name>
    <name type="common">Crab-eating macaque</name>
    <name type="synonym">Cynomolgus monkey</name>
    <dbReference type="NCBI Taxonomy" id="9541"/>
    <lineage>
        <taxon>Eukaryota</taxon>
        <taxon>Metazoa</taxon>
        <taxon>Chordata</taxon>
        <taxon>Craniata</taxon>
        <taxon>Vertebrata</taxon>
        <taxon>Euteleostomi</taxon>
        <taxon>Mammalia</taxon>
        <taxon>Eutheria</taxon>
        <taxon>Euarchontoglires</taxon>
        <taxon>Primates</taxon>
        <taxon>Haplorrhini</taxon>
        <taxon>Catarrhini</taxon>
        <taxon>Cercopithecidae</taxon>
        <taxon>Cercopithecinae</taxon>
        <taxon>Macaca</taxon>
    </lineage>
</organism>
<sequence length="207" mass="20961">GPGSSCRRPLQAQVALKSASPVPAPASEQAISVGSAPAQLPPAFVGSNPSPASTLLTFCYPVACTDPGPAGEQPLRAPRLPPRGLSRPGSCPTVATRGQVPACLPQGSLNRPSSSHTMAIFCPTHASPGPPRGVRSCLTLACLDQGPPSVSSCLTLASLGQGPPSCWPVKAQLMPLMAYVLPHASLLGPSSCLSWPLQAKPLPVGSL</sequence>
<feature type="region of interest" description="Disordered" evidence="1">
    <location>
        <begin position="70"/>
        <end position="91"/>
    </location>
</feature>
<evidence type="ECO:0000313" key="4">
    <source>
        <dbReference type="Proteomes" id="UP000009130"/>
    </source>
</evidence>
<dbReference type="PANTHER" id="PTHR37553">
    <property type="entry name" value="DUF4705 DOMAIN-CONTAINING PROTEIN"/>
    <property type="match status" value="1"/>
</dbReference>
<evidence type="ECO:0000256" key="1">
    <source>
        <dbReference type="SAM" id="MobiDB-lite"/>
    </source>
</evidence>
<dbReference type="PANTHER" id="PTHR37553:SF6">
    <property type="entry name" value="DUF4705 DOMAIN-CONTAINING PROTEIN"/>
    <property type="match status" value="1"/>
</dbReference>
<dbReference type="Pfam" id="PF15788">
    <property type="entry name" value="DUF4705"/>
    <property type="match status" value="1"/>
</dbReference>
<gene>
    <name evidence="3" type="ORF">EGM_20577</name>
</gene>
<name>G8F4S5_MACFA</name>
<feature type="non-terminal residue" evidence="3">
    <location>
        <position position="1"/>
    </location>
</feature>